<keyword evidence="1" id="KW-0805">Transcription regulation</keyword>
<dbReference type="PANTHER" id="PTHR38445:SF7">
    <property type="entry name" value="GNTR-FAMILY TRANSCRIPTIONAL REGULATOR"/>
    <property type="match status" value="1"/>
</dbReference>
<name>A0A810KZL2_9ACTN</name>
<protein>
    <recommendedName>
        <fullName evidence="4">HTH gntR-type domain-containing protein</fullName>
    </recommendedName>
</protein>
<evidence type="ECO:0000259" key="4">
    <source>
        <dbReference type="PROSITE" id="PS50949"/>
    </source>
</evidence>
<dbReference type="SUPFAM" id="SSF46785">
    <property type="entry name" value="Winged helix' DNA-binding domain"/>
    <property type="match status" value="1"/>
</dbReference>
<evidence type="ECO:0000313" key="6">
    <source>
        <dbReference type="Proteomes" id="UP000680750"/>
    </source>
</evidence>
<dbReference type="SMART" id="SM00345">
    <property type="entry name" value="HTH_GNTR"/>
    <property type="match status" value="1"/>
</dbReference>
<dbReference type="EMBL" id="AP023354">
    <property type="protein sequence ID" value="BCJ28623.1"/>
    <property type="molecule type" value="Genomic_DNA"/>
</dbReference>
<dbReference type="Gene3D" id="1.10.10.10">
    <property type="entry name" value="Winged helix-like DNA-binding domain superfamily/Winged helix DNA-binding domain"/>
    <property type="match status" value="1"/>
</dbReference>
<dbReference type="GO" id="GO:0003677">
    <property type="term" value="F:DNA binding"/>
    <property type="evidence" value="ECO:0007669"/>
    <property type="project" value="UniProtKB-KW"/>
</dbReference>
<evidence type="ECO:0000313" key="5">
    <source>
        <dbReference type="EMBL" id="BCJ28623.1"/>
    </source>
</evidence>
<dbReference type="AlphaFoldDB" id="A0A810KZL2"/>
<dbReference type="GO" id="GO:0003700">
    <property type="term" value="F:DNA-binding transcription factor activity"/>
    <property type="evidence" value="ECO:0007669"/>
    <property type="project" value="InterPro"/>
</dbReference>
<evidence type="ECO:0000256" key="2">
    <source>
        <dbReference type="ARBA" id="ARBA00023125"/>
    </source>
</evidence>
<reference evidence="5" key="1">
    <citation type="submission" date="2020-08" db="EMBL/GenBank/DDBJ databases">
        <title>Whole genome shotgun sequence of Actinocatenispora sera NBRC 101916.</title>
        <authorList>
            <person name="Komaki H."/>
            <person name="Tamura T."/>
        </authorList>
    </citation>
    <scope>NUCLEOTIDE SEQUENCE</scope>
    <source>
        <strain evidence="5">NBRC 101916</strain>
    </source>
</reference>
<gene>
    <name evidence="5" type="ORF">Asera_27310</name>
</gene>
<feature type="domain" description="HTH gntR-type" evidence="4">
    <location>
        <begin position="60"/>
        <end position="128"/>
    </location>
</feature>
<keyword evidence="6" id="KW-1185">Reference proteome</keyword>
<dbReference type="PANTHER" id="PTHR38445">
    <property type="entry name" value="HTH-TYPE TRANSCRIPTIONAL REPRESSOR YTRA"/>
    <property type="match status" value="1"/>
</dbReference>
<keyword evidence="2" id="KW-0238">DNA-binding</keyword>
<evidence type="ECO:0000256" key="1">
    <source>
        <dbReference type="ARBA" id="ARBA00023015"/>
    </source>
</evidence>
<accession>A0A810KZL2</accession>
<proteinExistence type="predicted"/>
<dbReference type="Proteomes" id="UP000680750">
    <property type="component" value="Chromosome"/>
</dbReference>
<dbReference type="Pfam" id="PF00392">
    <property type="entry name" value="GntR"/>
    <property type="match status" value="1"/>
</dbReference>
<dbReference type="InterPro" id="IPR000524">
    <property type="entry name" value="Tscrpt_reg_HTH_GntR"/>
</dbReference>
<evidence type="ECO:0000256" key="3">
    <source>
        <dbReference type="ARBA" id="ARBA00023163"/>
    </source>
</evidence>
<dbReference type="PROSITE" id="PS50949">
    <property type="entry name" value="HTH_GNTR"/>
    <property type="match status" value="1"/>
</dbReference>
<keyword evidence="3" id="KW-0804">Transcription</keyword>
<organism evidence="5 6">
    <name type="scientific">Actinocatenispora sera</name>
    <dbReference type="NCBI Taxonomy" id="390989"/>
    <lineage>
        <taxon>Bacteria</taxon>
        <taxon>Bacillati</taxon>
        <taxon>Actinomycetota</taxon>
        <taxon>Actinomycetes</taxon>
        <taxon>Micromonosporales</taxon>
        <taxon>Micromonosporaceae</taxon>
        <taxon>Actinocatenispora</taxon>
    </lineage>
</organism>
<dbReference type="InterPro" id="IPR036388">
    <property type="entry name" value="WH-like_DNA-bd_sf"/>
</dbReference>
<dbReference type="KEGG" id="aser:Asera_27310"/>
<dbReference type="InterPro" id="IPR036390">
    <property type="entry name" value="WH_DNA-bd_sf"/>
</dbReference>
<sequence length="191" mass="20844">MWRLNGVGKVAPIFSVVWKRGPAGQYYITMGIDKDRGDPEHGAEASRAAIRFRLDPASGVPPYLQVVQQVQQALRLGYLRRGDQLPRVKDVVADLAINPNTVLKAYKELEHLGIASGRPGLGTFVDGTPGAVGLAELDRLRQQLVAWLRSTQSVGLDEQTTNALFATATREFYAQPTAARPRRRGRGGVVA</sequence>